<organism evidence="3 4">
    <name type="scientific">Paraburkholderia terricola</name>
    <dbReference type="NCBI Taxonomy" id="169427"/>
    <lineage>
        <taxon>Bacteria</taxon>
        <taxon>Pseudomonadati</taxon>
        <taxon>Pseudomonadota</taxon>
        <taxon>Betaproteobacteria</taxon>
        <taxon>Burkholderiales</taxon>
        <taxon>Burkholderiaceae</taxon>
        <taxon>Paraburkholderia</taxon>
    </lineage>
</organism>
<feature type="region of interest" description="Disordered" evidence="1">
    <location>
        <begin position="3089"/>
        <end position="3125"/>
    </location>
</feature>
<accession>A0ABU1M056</accession>
<evidence type="ECO:0000256" key="2">
    <source>
        <dbReference type="SAM" id="Phobius"/>
    </source>
</evidence>
<sequence>SATQGSVNAGATVKSGSNLALGAGQNTNVTGQATAQNAVTVTAGQDLTVSGSLASGTTLAANVARDVSVAGSLLVGTNAQVNAGRNVDVPGVVIVQQDGAFSAQNNLTGSGSVAFGQNGTLTTGQDVAFIGKLLANGLQVTAGNNASVADVQAGGTFNIAANGFTSNPAGGGDVSFNGNTAAVGATNVQAARDVFVNGTLAGGSQLALTAQRNVTVASGGTVQAVGDLAIAAVSGSVNSSGTLNGAANLSVIGAQDVALTGATGVTGDTTLTAGHDLTIGGTLAGQGAATLSAGHDVIAGGSSGFVKDTTVTAANDLSVTGTLQGAAVSLTAGRSVALNNVQANNALQVAANGGTLAVNGLVASLSTASLNSGGDTSINGALQSTTALSVTSGGNTSIAGSVASNGDVTLRNAAGSLTSTGNIQSGNNLLIDAAQSVDLGTQGTSALADLTVRAGQNLTMNGSVVAQGNGTLTAGGTIAGAAASAFGLAANVSSGGDTNLTGSLRGGTVQTHAGGSASLRDVQAASSLSLAATQDLTITGTVTGGAGVTLNAGQNIGISGSIQSASDTAVIAQNGSVSSTGTIGSNGAFNVQAGSDINLGGTTTAALDTTLNATRDVSVSGMLAGQGQGSVTAGRDIGGAGTMTFTQAATLNAGRDVAQGGLIQGQSVQMTAAGNIGVNNVESASAIVLNANGTNTATGLGNIAVNGSVAAAGAVTANARNDVSVAATGKVASGTTIGINAQHDINVAGALESVGDAVLTAQQGSLNATGGINSGGRLNITTGLDLSLGASTSAVGDATLTAGRDALLNGLLIGEANGFVTAGRDISGAGTQAFAQAASYAAQRDIALTGGVQANVVNATGGNNASLHDVSSATALTLTANGNAGGGDAGITGTASAPGAVMLSAARDVSVSGSLTTGDTLTLAAQRNVSASGTLQTTAGDLTATAATGSIALTGTTTTSGALSLTSALDTQLGGQINAAGGVTVQAGRDITLSGALAGQLDGTLTAAHDINGAGTAAFAQAATLNAAHDLALTGALQGASVSVTGGNNAGLGSVQAVTGNLAVTANGNAGGGDVTLGGTATALGTLALQAAHDVSVSGAVNTGSATTIDAARNIALAGVNSAGDLTIAATSGNASAANVTTQGNLVANAGEALSVSGATTVGGSAQLTSGGDMTLTGGIGAQNAGALTAGGSMSAASVAFGQQATLNAGGSIGVTGAVATNGALNATAGNDLSIGSAQAGGAIALQAQGHNSAGDVTVNGALASGAAVTVTAARDATIVGNASAMSQLTVTAGRNLTASGTVGANGDVTLSAAGGNLAVGGAITSQGNLRANSGGALALNGELVNGDTTLNAGGSAALTGAFLGLGLATINAGGSVNGGGSLTFGKDITIGAGGGIVLGAIQGAGLLTATSGGDMSLGATTAVGNVSAKSTGGSVSFGGAVQSGGNVTVQAARNATVAGAVSSMGTVNVSGAQGNVSVAGVSSNGDTTMSAGQTLTLGGTSTVAGQFTLSGGNVTLSGSQGGSKNVSVSAQGTLDASQASMVSTQNMQFSGTNVTLGTVIVGGALTATASNQLSLVGAAVDAVGAATLTSGNGFYNASQVLSGGTLYVSAPNVTNAANASLASTTTTTINATNFTNAGLVNGATTNVTVAGGLNNSGGSLMAVNSLVINTGTLNNQNGIIFAGNPNTPNGPTTGDVSLTINGGDGSFYNGGGQLLAQRNMGVSAVNMAFDPSQGTISQGGQLSITAASISNTGTWNYGGQGVTLTGIYGINNYGTMTGTAPLTLSTNGTFTNFGQVTGGDVTFNGTLNNVAGAVMHADGTLALNGNTTNRGTVEASGLLSVTGGDYDNQGATTQSKGDANFNLGGTLLNTGGSIFAGNNISISAGAVVNDQTAPGGQQTVTSTISDPSLLWSASVGTEDYTYQYKYGGQNGYEGTQSMTVGATLGDLLSPTGSTTPVYIGRGIGFCQANCGIAASQPYGASGTVTFNEYLGVWSVGAAPDPSAQASRTFTLPTVYQTAQTQQAGTSGVISAGNSIVLSAGSLSNRGGQIAAQGNISLNVQSLANGAVAPTLAYQSTEVVDQGQYSSFLAQIAALGIVGVSIASQYSSDGCNSQGCGIGSQLPPNTFQIATGSAAPTAAGTLISSTPTGMIAAGYNLVINGGSLVNEGLLYAGNNVQVGAASLTNQGGNQQSYSTQTGCAAGVPSTACGTAGNARGANPTTTTFGYNQNDATIYAGNDLVIAAGQINNTFGNLLAGHDIVIGGVGTTASSTTPAGSLNNTSGNIVAGNNITLNVSGAITNNLPPPVPVHENYGMNEQYSGCMTAGGYKESYCEGYVDQQSGSSSVISAGNNLQINAGSLTNIGSLIAAGNTATIAVAGPVVNEAQTLNAYWHSHWVQETGIFSSDQRHDVWACGSPAECTALYGSAYTTAGGTIDPPQPVGNIAATIQAPNLSITSGGQIQNVGNVIGTSVTLTGQKLINGITTANTYTPRVDAPSQVISLSPVSLPGLNLSVPRAVGGALPTPVAGKASFVDNSLGTSALGNLGPQDLLNALPASLQPGSTLFYYNPQEEDLMLQQAALQQTGKASFIDGLTYDSTRGMSVTEQEKQYLYQNALDYATANNLQLGAALTQTQVNALDKPMLWYVEQTVPDPSCMATGTATCPTITALMPQVYLPSDTSAMSAGGNITGTDVTLNFNRDGGSILNTGSIRASNTLTVNTGTLTNQANQVNVGEIWQYVKDAGYSKTTGTEVQPGGFMSAANMDLNVQTLDQIGGALQKLNADGTVDQTGTQQVLAALQQQLGTNFTQTTVSDHLHTDFVKDGGGLPTFVVAAIAIAASIVTAGAAAAAFGVVMTQLTLGTVLVGALGGMVGSIAGQLASGQGLNFGQILEAGAVGGLTAGAFAGLSQAGMGFANLQQAGTNIANGTFGLADLPKVLETIAARGVVSAGIDTTVYGGSFGKALEGSVIADVGAVGAGAIGVESTKNPLMAENTPGYVLAHAALGCAVSAAGGNGCSGGAIGGAASAALSPLLLGAIDPTHAPLDVGQQAALAAFATLAGGGFAALAGVNVQGAATAAQNEALNNTAEHWEKPGQQNEAEKFTVSPTAQQPSIDEQQQAQQAGAGNNAEAVTVGKGIPLGAAAGATTSVKSGVPGSDFTPNPDITAPYSRPSGAGPNAAQRASVQGQPCVDCGAVTGNQVADHIDPLVVQYYRDGAVNVPAQSSVNAVQPHCPTCSAIQGGQLGAFGKAMRNFFGF</sequence>
<feature type="region of interest" description="Disordered" evidence="1">
    <location>
        <begin position="3146"/>
        <end position="3180"/>
    </location>
</feature>
<dbReference type="Proteomes" id="UP001264340">
    <property type="component" value="Unassembled WGS sequence"/>
</dbReference>
<proteinExistence type="predicted"/>
<keyword evidence="2" id="KW-1133">Transmembrane helix</keyword>
<dbReference type="EMBL" id="JAVDRP010000016">
    <property type="protein sequence ID" value="MDR6412155.1"/>
    <property type="molecule type" value="Genomic_DNA"/>
</dbReference>
<feature type="transmembrane region" description="Helical" evidence="2">
    <location>
        <begin position="2828"/>
        <end position="2849"/>
    </location>
</feature>
<gene>
    <name evidence="3" type="ORF">J2804_005590</name>
</gene>
<feature type="compositionally biased region" description="Low complexity" evidence="1">
    <location>
        <begin position="3113"/>
        <end position="3125"/>
    </location>
</feature>
<name>A0ABU1M056_9BURK</name>
<dbReference type="RefSeq" id="WP_310125872.1">
    <property type="nucleotide sequence ID" value="NZ_JAVDRP010000016.1"/>
</dbReference>
<comment type="caution">
    <text evidence="3">The sequence shown here is derived from an EMBL/GenBank/DDBJ whole genome shotgun (WGS) entry which is preliminary data.</text>
</comment>
<evidence type="ECO:0000313" key="4">
    <source>
        <dbReference type="Proteomes" id="UP001264340"/>
    </source>
</evidence>
<feature type="non-terminal residue" evidence="3">
    <location>
        <position position="1"/>
    </location>
</feature>
<reference evidence="3 4" key="1">
    <citation type="submission" date="2023-07" db="EMBL/GenBank/DDBJ databases">
        <title>Sorghum-associated microbial communities from plants grown in Nebraska, USA.</title>
        <authorList>
            <person name="Schachtman D."/>
        </authorList>
    </citation>
    <scope>NUCLEOTIDE SEQUENCE [LARGE SCALE GENOMIC DNA]</scope>
    <source>
        <strain evidence="3 4">DS1316</strain>
    </source>
</reference>
<evidence type="ECO:0000256" key="1">
    <source>
        <dbReference type="SAM" id="MobiDB-lite"/>
    </source>
</evidence>
<keyword evidence="4" id="KW-1185">Reference proteome</keyword>
<keyword evidence="2" id="KW-0812">Transmembrane</keyword>
<evidence type="ECO:0000313" key="3">
    <source>
        <dbReference type="EMBL" id="MDR6412155.1"/>
    </source>
</evidence>
<keyword evidence="2" id="KW-0472">Membrane</keyword>
<feature type="compositionally biased region" description="Polar residues" evidence="1">
    <location>
        <begin position="3102"/>
        <end position="3112"/>
    </location>
</feature>
<feature type="transmembrane region" description="Helical" evidence="2">
    <location>
        <begin position="2856"/>
        <end position="2878"/>
    </location>
</feature>
<protein>
    <submittedName>
        <fullName evidence="3">Filamentous hemagglutinin</fullName>
    </submittedName>
</protein>